<feature type="compositionally biased region" description="Basic residues" evidence="1">
    <location>
        <begin position="71"/>
        <end position="93"/>
    </location>
</feature>
<dbReference type="GO" id="GO:0051276">
    <property type="term" value="P:chromosome organization"/>
    <property type="evidence" value="ECO:0007669"/>
    <property type="project" value="InterPro"/>
</dbReference>
<sequence length="126" mass="13685">MPDKIKAVGSKAEVYHETAKHTSGGLKKKDLMKTKAGRIVSRKKHAAGKKAIKHLRALGFIAKKGTFRLMRKSMAHSPKSKKSHRGRRTRRRGGYNEPAPTVADAASTAVTSAAGAVSNMMADKKY</sequence>
<protein>
    <submittedName>
        <fullName evidence="2">Uncharacterized protein</fullName>
    </submittedName>
</protein>
<organism evidence="2">
    <name type="scientific">viral metagenome</name>
    <dbReference type="NCBI Taxonomy" id="1070528"/>
    <lineage>
        <taxon>unclassified sequences</taxon>
        <taxon>metagenomes</taxon>
        <taxon>organismal metagenomes</taxon>
    </lineage>
</organism>
<name>A0A6C0BI95_9ZZZZ</name>
<accession>A0A6C0BI95</accession>
<dbReference type="GO" id="GO:0003677">
    <property type="term" value="F:DNA binding"/>
    <property type="evidence" value="ECO:0007669"/>
    <property type="project" value="InterPro"/>
</dbReference>
<dbReference type="Pfam" id="PF19060">
    <property type="entry name" value="DVNP"/>
    <property type="match status" value="1"/>
</dbReference>
<proteinExistence type="predicted"/>
<dbReference type="AlphaFoldDB" id="A0A6C0BI95"/>
<evidence type="ECO:0000313" key="2">
    <source>
        <dbReference type="EMBL" id="QHS91118.1"/>
    </source>
</evidence>
<feature type="region of interest" description="Disordered" evidence="1">
    <location>
        <begin position="71"/>
        <end position="106"/>
    </location>
</feature>
<reference evidence="2" key="1">
    <citation type="journal article" date="2020" name="Nature">
        <title>Giant virus diversity and host interactions through global metagenomics.</title>
        <authorList>
            <person name="Schulz F."/>
            <person name="Roux S."/>
            <person name="Paez-Espino D."/>
            <person name="Jungbluth S."/>
            <person name="Walsh D.A."/>
            <person name="Denef V.J."/>
            <person name="McMahon K.D."/>
            <person name="Konstantinidis K.T."/>
            <person name="Eloe-Fadrosh E.A."/>
            <person name="Kyrpides N.C."/>
            <person name="Woyke T."/>
        </authorList>
    </citation>
    <scope>NUCLEOTIDE SEQUENCE</scope>
    <source>
        <strain evidence="2">GVMAG-M-3300013004-44</strain>
    </source>
</reference>
<dbReference type="InterPro" id="IPR043928">
    <property type="entry name" value="DNVP"/>
</dbReference>
<evidence type="ECO:0000256" key="1">
    <source>
        <dbReference type="SAM" id="MobiDB-lite"/>
    </source>
</evidence>
<dbReference type="EMBL" id="MN739155">
    <property type="protein sequence ID" value="QHS91118.1"/>
    <property type="molecule type" value="Genomic_DNA"/>
</dbReference>